<feature type="region of interest" description="Disordered" evidence="1">
    <location>
        <begin position="28"/>
        <end position="65"/>
    </location>
</feature>
<organism evidence="3 4">
    <name type="scientific">Hymenobacter lucidus</name>
    <dbReference type="NCBI Taxonomy" id="2880930"/>
    <lineage>
        <taxon>Bacteria</taxon>
        <taxon>Pseudomonadati</taxon>
        <taxon>Bacteroidota</taxon>
        <taxon>Cytophagia</taxon>
        <taxon>Cytophagales</taxon>
        <taxon>Hymenobacteraceae</taxon>
        <taxon>Hymenobacter</taxon>
    </lineage>
</organism>
<feature type="chain" id="PRO_5046269276" evidence="2">
    <location>
        <begin position="23"/>
        <end position="172"/>
    </location>
</feature>
<reference evidence="3" key="1">
    <citation type="submission" date="2021-10" db="EMBL/GenBank/DDBJ databases">
        <authorList>
            <person name="Dean J.D."/>
            <person name="Kim M.K."/>
            <person name="Newey C.N."/>
            <person name="Stoker T.S."/>
            <person name="Thompson D.W."/>
            <person name="Grose J.H."/>
        </authorList>
    </citation>
    <scope>NUCLEOTIDE SEQUENCE</scope>
    <source>
        <strain evidence="3">BT178</strain>
    </source>
</reference>
<dbReference type="SUPFAM" id="SSF49464">
    <property type="entry name" value="Carboxypeptidase regulatory domain-like"/>
    <property type="match status" value="1"/>
</dbReference>
<protein>
    <submittedName>
        <fullName evidence="3">Carboxypeptidase-like regulatory domain-containing protein</fullName>
    </submittedName>
</protein>
<name>A0ABS8ANI9_9BACT</name>
<proteinExistence type="predicted"/>
<dbReference type="Pfam" id="PF13715">
    <property type="entry name" value="CarbopepD_reg_2"/>
    <property type="match status" value="1"/>
</dbReference>
<keyword evidence="2" id="KW-0732">Signal</keyword>
<dbReference type="InterPro" id="IPR008969">
    <property type="entry name" value="CarboxyPept-like_regulatory"/>
</dbReference>
<feature type="compositionally biased region" description="Polar residues" evidence="1">
    <location>
        <begin position="30"/>
        <end position="44"/>
    </location>
</feature>
<evidence type="ECO:0000256" key="1">
    <source>
        <dbReference type="SAM" id="MobiDB-lite"/>
    </source>
</evidence>
<accession>A0ABS8ANI9</accession>
<dbReference type="Proteomes" id="UP001165296">
    <property type="component" value="Unassembled WGS sequence"/>
</dbReference>
<evidence type="ECO:0000313" key="4">
    <source>
        <dbReference type="Proteomes" id="UP001165296"/>
    </source>
</evidence>
<dbReference type="EMBL" id="JAJADR010000002">
    <property type="protein sequence ID" value="MCB2407750.1"/>
    <property type="molecule type" value="Genomic_DNA"/>
</dbReference>
<evidence type="ECO:0000256" key="2">
    <source>
        <dbReference type="SAM" id="SignalP"/>
    </source>
</evidence>
<dbReference type="Gene3D" id="2.60.40.1120">
    <property type="entry name" value="Carboxypeptidase-like, regulatory domain"/>
    <property type="match status" value="1"/>
</dbReference>
<evidence type="ECO:0000313" key="3">
    <source>
        <dbReference type="EMBL" id="MCB2407750.1"/>
    </source>
</evidence>
<dbReference type="RefSeq" id="WP_226173923.1">
    <property type="nucleotide sequence ID" value="NZ_JAJADR010000002.1"/>
</dbReference>
<keyword evidence="4" id="KW-1185">Reference proteome</keyword>
<sequence>MNHVSRLFSLFCLLGSAAAVQAQSTPAASGTATPVSQHASTASPYTKPAEEVTTTSETTALDSPAAVATTATEARQVVATVTVKGKVLDEENKPMAGVVVYIKDAPVKDASSIATTDANGEYSLEAPAGVNTLTFSYAGYQDQQLSASNFLPTAVQLLPASNKKKLDRISRR</sequence>
<comment type="caution">
    <text evidence="3">The sequence shown here is derived from an EMBL/GenBank/DDBJ whole genome shotgun (WGS) entry which is preliminary data.</text>
</comment>
<gene>
    <name evidence="3" type="ORF">LGH74_07160</name>
</gene>
<feature type="signal peptide" evidence="2">
    <location>
        <begin position="1"/>
        <end position="22"/>
    </location>
</feature>